<dbReference type="Proteomes" id="UP000824890">
    <property type="component" value="Unassembled WGS sequence"/>
</dbReference>
<evidence type="ECO:0000256" key="1">
    <source>
        <dbReference type="SAM" id="Phobius"/>
    </source>
</evidence>
<evidence type="ECO:0000313" key="2">
    <source>
        <dbReference type="EMBL" id="KAH0923942.1"/>
    </source>
</evidence>
<dbReference type="EMBL" id="JAGKQM010000006">
    <property type="protein sequence ID" value="KAH0923942.1"/>
    <property type="molecule type" value="Genomic_DNA"/>
</dbReference>
<sequence>PQVTPSSLCYWVHVFYIAIWLERCLLCLLWVTMCGEDNKYEVLEKAGKDLEAMRVQQFSRLVKEFQGNDFWKLWGVIPQEYLRYTTHSSLICNNFVHEYVEAATLSERFIGTLASRATDRWQLRHEVKYGSDASKCDQNIE</sequence>
<feature type="non-terminal residue" evidence="2">
    <location>
        <position position="1"/>
    </location>
</feature>
<keyword evidence="1" id="KW-0472">Membrane</keyword>
<keyword evidence="1" id="KW-1133">Transmembrane helix</keyword>
<feature type="transmembrane region" description="Helical" evidence="1">
    <location>
        <begin position="12"/>
        <end position="31"/>
    </location>
</feature>
<comment type="caution">
    <text evidence="2">The sequence shown here is derived from an EMBL/GenBank/DDBJ whole genome shotgun (WGS) entry which is preliminary data.</text>
</comment>
<accession>A0ABQ8D3L1</accession>
<organism evidence="2 3">
    <name type="scientific">Brassica napus</name>
    <name type="common">Rape</name>
    <dbReference type="NCBI Taxonomy" id="3708"/>
    <lineage>
        <taxon>Eukaryota</taxon>
        <taxon>Viridiplantae</taxon>
        <taxon>Streptophyta</taxon>
        <taxon>Embryophyta</taxon>
        <taxon>Tracheophyta</taxon>
        <taxon>Spermatophyta</taxon>
        <taxon>Magnoliopsida</taxon>
        <taxon>eudicotyledons</taxon>
        <taxon>Gunneridae</taxon>
        <taxon>Pentapetalae</taxon>
        <taxon>rosids</taxon>
        <taxon>malvids</taxon>
        <taxon>Brassicales</taxon>
        <taxon>Brassicaceae</taxon>
        <taxon>Brassiceae</taxon>
        <taxon>Brassica</taxon>
    </lineage>
</organism>
<protein>
    <submittedName>
        <fullName evidence="2">Uncharacterized protein</fullName>
    </submittedName>
</protein>
<keyword evidence="1" id="KW-0812">Transmembrane</keyword>
<proteinExistence type="predicted"/>
<reference evidence="2 3" key="1">
    <citation type="submission" date="2021-05" db="EMBL/GenBank/DDBJ databases">
        <title>Genome Assembly of Synthetic Allotetraploid Brassica napus Reveals Homoeologous Exchanges between Subgenomes.</title>
        <authorList>
            <person name="Davis J.T."/>
        </authorList>
    </citation>
    <scope>NUCLEOTIDE SEQUENCE [LARGE SCALE GENOMIC DNA]</scope>
    <source>
        <strain evidence="3">cv. Da-Ae</strain>
        <tissue evidence="2">Seedling</tissue>
    </source>
</reference>
<evidence type="ECO:0000313" key="3">
    <source>
        <dbReference type="Proteomes" id="UP000824890"/>
    </source>
</evidence>
<keyword evidence="3" id="KW-1185">Reference proteome</keyword>
<name>A0ABQ8D3L1_BRANA</name>
<gene>
    <name evidence="2" type="ORF">HID58_023960</name>
</gene>